<feature type="compositionally biased region" description="Basic and acidic residues" evidence="2">
    <location>
        <begin position="619"/>
        <end position="633"/>
    </location>
</feature>
<feature type="compositionally biased region" description="Acidic residues" evidence="2">
    <location>
        <begin position="576"/>
        <end position="592"/>
    </location>
</feature>
<dbReference type="AlphaFoldDB" id="A0AAD4WGL7"/>
<evidence type="ECO:0000256" key="1">
    <source>
        <dbReference type="SAM" id="Coils"/>
    </source>
</evidence>
<evidence type="ECO:0000259" key="3">
    <source>
        <dbReference type="Pfam" id="PF10536"/>
    </source>
</evidence>
<proteinExistence type="predicted"/>
<accession>A0AAD4WGL7</accession>
<feature type="compositionally biased region" description="Basic and acidic residues" evidence="2">
    <location>
        <begin position="646"/>
        <end position="661"/>
    </location>
</feature>
<feature type="compositionally biased region" description="Acidic residues" evidence="2">
    <location>
        <begin position="284"/>
        <end position="294"/>
    </location>
</feature>
<protein>
    <recommendedName>
        <fullName evidence="3">Aminotransferase-like plant mobile domain-containing protein</fullName>
    </recommendedName>
</protein>
<reference evidence="4 5" key="1">
    <citation type="journal article" date="2022" name="G3 (Bethesda)">
        <title>Whole-genome sequence and methylome profiling of the almond [Prunus dulcis (Mill.) D.A. Webb] cultivar 'Nonpareil'.</title>
        <authorList>
            <person name="D'Amico-Willman K.M."/>
            <person name="Ouma W.Z."/>
            <person name="Meulia T."/>
            <person name="Sideli G.M."/>
            <person name="Gradziel T.M."/>
            <person name="Fresnedo-Ramirez J."/>
        </authorList>
    </citation>
    <scope>NUCLEOTIDE SEQUENCE [LARGE SCALE GENOMIC DNA]</scope>
    <source>
        <strain evidence="4">Clone GOH B32 T37-40</strain>
    </source>
</reference>
<evidence type="ECO:0000313" key="5">
    <source>
        <dbReference type="Proteomes" id="UP001054821"/>
    </source>
</evidence>
<evidence type="ECO:0000313" key="4">
    <source>
        <dbReference type="EMBL" id="KAI5341836.1"/>
    </source>
</evidence>
<name>A0AAD4WGL7_PRUDU</name>
<dbReference type="Pfam" id="PF10536">
    <property type="entry name" value="PMD"/>
    <property type="match status" value="1"/>
</dbReference>
<dbReference type="SUPFAM" id="SSF54001">
    <property type="entry name" value="Cysteine proteinases"/>
    <property type="match status" value="1"/>
</dbReference>
<feature type="region of interest" description="Disordered" evidence="2">
    <location>
        <begin position="268"/>
        <end position="294"/>
    </location>
</feature>
<feature type="region of interest" description="Disordered" evidence="2">
    <location>
        <begin position="553"/>
        <end position="661"/>
    </location>
</feature>
<dbReference type="InterPro" id="IPR038765">
    <property type="entry name" value="Papain-like_cys_pep_sf"/>
</dbReference>
<feature type="domain" description="Aminotransferase-like plant mobile" evidence="3">
    <location>
        <begin position="42"/>
        <end position="256"/>
    </location>
</feature>
<feature type="compositionally biased region" description="Basic and acidic residues" evidence="2">
    <location>
        <begin position="559"/>
        <end position="575"/>
    </location>
</feature>
<dbReference type="Gene3D" id="3.40.395.10">
    <property type="entry name" value="Adenoviral Proteinase, Chain A"/>
    <property type="match status" value="1"/>
</dbReference>
<dbReference type="InterPro" id="IPR019557">
    <property type="entry name" value="AminoTfrase-like_pln_mobile"/>
</dbReference>
<keyword evidence="5" id="KW-1185">Reference proteome</keyword>
<organism evidence="4 5">
    <name type="scientific">Prunus dulcis</name>
    <name type="common">Almond</name>
    <name type="synonym">Amygdalus dulcis</name>
    <dbReference type="NCBI Taxonomy" id="3755"/>
    <lineage>
        <taxon>Eukaryota</taxon>
        <taxon>Viridiplantae</taxon>
        <taxon>Streptophyta</taxon>
        <taxon>Embryophyta</taxon>
        <taxon>Tracheophyta</taxon>
        <taxon>Spermatophyta</taxon>
        <taxon>Magnoliopsida</taxon>
        <taxon>eudicotyledons</taxon>
        <taxon>Gunneridae</taxon>
        <taxon>Pentapetalae</taxon>
        <taxon>rosids</taxon>
        <taxon>fabids</taxon>
        <taxon>Rosales</taxon>
        <taxon>Rosaceae</taxon>
        <taxon>Amygdaloideae</taxon>
        <taxon>Amygdaleae</taxon>
        <taxon>Prunus</taxon>
    </lineage>
</organism>
<dbReference type="Proteomes" id="UP001054821">
    <property type="component" value="Chromosome 2"/>
</dbReference>
<gene>
    <name evidence="4" type="ORF">L3X38_009711</name>
</gene>
<evidence type="ECO:0000256" key="2">
    <source>
        <dbReference type="SAM" id="MobiDB-lite"/>
    </source>
</evidence>
<sequence length="917" mass="105679">MLTFDNTLQTVKDKLAARKDVLKILQKTPFWSIIKAYMEGQLTKVECQKSNYQIIRLIRLYNPETKKFKFSEGNEYEITSNDVSEIFGLPNKGNKLPSTTTSTRTNLGFEKKYFKNSKKITKTEVDRCLNTAIADDRKNNAMDVVRLLILELLITNLFCNSGATMAWTFLTMIDTLEAMNSYNWAQGVLDYMHFGLDQAMKNKKHKTNQPSVSGCLVLILYWLCERTNLISPIPGREDHKPAAVKWSLPELNIKLNIAKYENINIKAADNEKEEEATTDHADHEEQEENEEDDDFVITLEDWLKSQTQKGKKQTVITQKQNFNFHENVDQSATQTNTPQQEQNEDNTESLGCKADDEIEEPPAQAPGCEADDEIEEQAVDLSRDSMTAGDTVNVQQQHPDLDSQEEEFNTIFEDIVGSIPEYYKHEIVPTHEKIQQLKEAVDYWIEKADTRRDMMQSAIESCIKKNSFIQQIWTEKEELEKEIEILKKQLEKEKKEGAKLQGELHALKTNKRQLQEQHELLEGEKLSCIESMKEKDTVIASLKHVMGKNFTQGEQGEITMKEQADKEKKDERIAEESELEVQETPNDEDENADEKTPEKSVLMQAKEVGTRQLRSGIKIIKDRKDRKPAKKPDYTYPEAHKKARKRESQSEDEAPNKKKDKDTYLQLRMYEVYNRLDEKSKKNLENYWISPSDSDEGAFYLHNRTVLYKHNIEKLMGDDPISALIIDAYGEALNDDAKQNPQKQKNAYLSANNYMFLRGASHMLTYHAFYMPLLENIGSVDRVFIPITDENHHTLLVFDTGAAKWTHFNSFRGTSEQTLEYYHKKAIVLVETANIFLCLLKECAAASLKTKLVQIPDFDAKKPRGLNEASARMIAKMLASNKLTPEYAQTLKYLIRHDTTNFKLTENRECPQQANNS</sequence>
<dbReference type="EMBL" id="JAJFAZ020000002">
    <property type="protein sequence ID" value="KAI5341836.1"/>
    <property type="molecule type" value="Genomic_DNA"/>
</dbReference>
<feature type="coiled-coil region" evidence="1">
    <location>
        <begin position="469"/>
        <end position="524"/>
    </location>
</feature>
<comment type="caution">
    <text evidence="4">The sequence shown here is derived from an EMBL/GenBank/DDBJ whole genome shotgun (WGS) entry which is preliminary data.</text>
</comment>
<keyword evidence="1" id="KW-0175">Coiled coil</keyword>